<evidence type="ECO:0000256" key="5">
    <source>
        <dbReference type="ARBA" id="ARBA00023040"/>
    </source>
</evidence>
<evidence type="ECO:0000256" key="8">
    <source>
        <dbReference type="ARBA" id="ARBA00023224"/>
    </source>
</evidence>
<dbReference type="GO" id="GO:0004930">
    <property type="term" value="F:G protein-coupled receptor activity"/>
    <property type="evidence" value="ECO:0007669"/>
    <property type="project" value="UniProtKB-KW"/>
</dbReference>
<keyword evidence="12" id="KW-1185">Reference proteome</keyword>
<evidence type="ECO:0000256" key="6">
    <source>
        <dbReference type="ARBA" id="ARBA00023136"/>
    </source>
</evidence>
<accession>A0A2G8KIW8</accession>
<dbReference type="InterPro" id="IPR000276">
    <property type="entry name" value="GPCR_Rhodpsn"/>
</dbReference>
<dbReference type="PROSITE" id="PS50262">
    <property type="entry name" value="G_PROTEIN_RECEP_F1_2"/>
    <property type="match status" value="1"/>
</dbReference>
<evidence type="ECO:0000256" key="4">
    <source>
        <dbReference type="ARBA" id="ARBA00022989"/>
    </source>
</evidence>
<dbReference type="PRINTS" id="PR00237">
    <property type="entry name" value="GPCRRHODOPSN"/>
</dbReference>
<reference evidence="11 12" key="1">
    <citation type="journal article" date="2017" name="PLoS Biol.">
        <title>The sea cucumber genome provides insights into morphological evolution and visceral regeneration.</title>
        <authorList>
            <person name="Zhang X."/>
            <person name="Sun L."/>
            <person name="Yuan J."/>
            <person name="Sun Y."/>
            <person name="Gao Y."/>
            <person name="Zhang L."/>
            <person name="Li S."/>
            <person name="Dai H."/>
            <person name="Hamel J.F."/>
            <person name="Liu C."/>
            <person name="Yu Y."/>
            <person name="Liu S."/>
            <person name="Lin W."/>
            <person name="Guo K."/>
            <person name="Jin S."/>
            <person name="Xu P."/>
            <person name="Storey K.B."/>
            <person name="Huan P."/>
            <person name="Zhang T."/>
            <person name="Zhou Y."/>
            <person name="Zhang J."/>
            <person name="Lin C."/>
            <person name="Li X."/>
            <person name="Xing L."/>
            <person name="Huo D."/>
            <person name="Sun M."/>
            <person name="Wang L."/>
            <person name="Mercier A."/>
            <person name="Li F."/>
            <person name="Yang H."/>
            <person name="Xiang J."/>
        </authorList>
    </citation>
    <scope>NUCLEOTIDE SEQUENCE [LARGE SCALE GENOMIC DNA]</scope>
    <source>
        <strain evidence="11">Shaxun</strain>
        <tissue evidence="11">Muscle</tissue>
    </source>
</reference>
<evidence type="ECO:0000256" key="2">
    <source>
        <dbReference type="ARBA" id="ARBA00022475"/>
    </source>
</evidence>
<evidence type="ECO:0000259" key="10">
    <source>
        <dbReference type="PROSITE" id="PS50262"/>
    </source>
</evidence>
<dbReference type="PANTHER" id="PTHR24228:SF72">
    <property type="entry name" value="G-PROTEIN COUPLED RECEPTORS FAMILY 1 PROFILE DOMAIN-CONTAINING PROTEIN"/>
    <property type="match status" value="1"/>
</dbReference>
<evidence type="ECO:0000256" key="3">
    <source>
        <dbReference type="ARBA" id="ARBA00022692"/>
    </source>
</evidence>
<dbReference type="AlphaFoldDB" id="A0A2G8KIW8"/>
<feature type="transmembrane region" description="Helical" evidence="9">
    <location>
        <begin position="25"/>
        <end position="49"/>
    </location>
</feature>
<gene>
    <name evidence="11" type="ORF">BSL78_15190</name>
</gene>
<keyword evidence="7 11" id="KW-0675">Receptor</keyword>
<keyword evidence="5" id="KW-0297">G-protein coupled receptor</keyword>
<dbReference type="STRING" id="307972.A0A2G8KIW8"/>
<proteinExistence type="predicted"/>
<dbReference type="EMBL" id="MRZV01000548">
    <property type="protein sequence ID" value="PIK47942.1"/>
    <property type="molecule type" value="Genomic_DNA"/>
</dbReference>
<evidence type="ECO:0000256" key="7">
    <source>
        <dbReference type="ARBA" id="ARBA00023170"/>
    </source>
</evidence>
<organism evidence="11 12">
    <name type="scientific">Stichopus japonicus</name>
    <name type="common">Sea cucumber</name>
    <dbReference type="NCBI Taxonomy" id="307972"/>
    <lineage>
        <taxon>Eukaryota</taxon>
        <taxon>Metazoa</taxon>
        <taxon>Echinodermata</taxon>
        <taxon>Eleutherozoa</taxon>
        <taxon>Echinozoa</taxon>
        <taxon>Holothuroidea</taxon>
        <taxon>Aspidochirotacea</taxon>
        <taxon>Aspidochirotida</taxon>
        <taxon>Stichopodidae</taxon>
        <taxon>Apostichopus</taxon>
    </lineage>
</organism>
<feature type="transmembrane region" description="Helical" evidence="9">
    <location>
        <begin position="146"/>
        <end position="168"/>
    </location>
</feature>
<keyword evidence="4 9" id="KW-1133">Transmembrane helix</keyword>
<keyword evidence="2" id="KW-1003">Cell membrane</keyword>
<dbReference type="SMART" id="SM01381">
    <property type="entry name" value="7TM_GPCR_Srsx"/>
    <property type="match status" value="1"/>
</dbReference>
<dbReference type="InterPro" id="IPR017452">
    <property type="entry name" value="GPCR_Rhodpsn_7TM"/>
</dbReference>
<comment type="subcellular location">
    <subcellularLocation>
        <location evidence="1">Cell membrane</location>
        <topology evidence="1">Multi-pass membrane protein</topology>
    </subcellularLocation>
</comment>
<evidence type="ECO:0000313" key="12">
    <source>
        <dbReference type="Proteomes" id="UP000230750"/>
    </source>
</evidence>
<dbReference type="GO" id="GO:0005886">
    <property type="term" value="C:plasma membrane"/>
    <property type="evidence" value="ECO:0007669"/>
    <property type="project" value="UniProtKB-SubCell"/>
</dbReference>
<dbReference type="PANTHER" id="PTHR24228">
    <property type="entry name" value="B2 BRADYKININ RECEPTOR/ANGIOTENSIN II RECEPTOR"/>
    <property type="match status" value="1"/>
</dbReference>
<feature type="transmembrane region" description="Helical" evidence="9">
    <location>
        <begin position="289"/>
        <end position="308"/>
    </location>
</feature>
<dbReference type="Pfam" id="PF00001">
    <property type="entry name" value="7tm_1"/>
    <property type="match status" value="1"/>
</dbReference>
<keyword evidence="6 9" id="KW-0472">Membrane</keyword>
<protein>
    <submittedName>
        <fullName evidence="11">Putative melatonin receptor type 1A-like</fullName>
    </submittedName>
</protein>
<feature type="transmembrane region" description="Helical" evidence="9">
    <location>
        <begin position="61"/>
        <end position="82"/>
    </location>
</feature>
<feature type="transmembrane region" description="Helical" evidence="9">
    <location>
        <begin position="188"/>
        <end position="213"/>
    </location>
</feature>
<comment type="caution">
    <text evidence="11">The sequence shown here is derived from an EMBL/GenBank/DDBJ whole genome shotgun (WGS) entry which is preliminary data.</text>
</comment>
<keyword evidence="3 9" id="KW-0812">Transmembrane</keyword>
<feature type="transmembrane region" description="Helical" evidence="9">
    <location>
        <begin position="102"/>
        <end position="125"/>
    </location>
</feature>
<dbReference type="SUPFAM" id="SSF81321">
    <property type="entry name" value="Family A G protein-coupled receptor-like"/>
    <property type="match status" value="1"/>
</dbReference>
<dbReference type="CDD" id="cd00637">
    <property type="entry name" value="7tm_classA_rhodopsin-like"/>
    <property type="match status" value="1"/>
</dbReference>
<sequence>METTPDTETITGPTVRVYDHYVERVLYATLIGLICIVGTIGNCLVIIAVSMSRKLRTKTNVLVVNLSVADLISCLNLPWMSIAVLSENGWPLPDWICSLEGGVMILSIGCSLYTLGGIAVSRCCLITLSRARYHDLFTTFNMTAMIIFFWLVPIAIIAIAVSFGSDFLGYSELYSMCIWDTHHDNAKLFNIILMVVFYPIPLGAISVSSYKIWYFVRSHTRKIANATMMQPKVANVSGGIGAGTTAVKKNHFSKRQMAVTKNLFFIIAMFLVLMSPYGILLVLPGGEKLVPGFGVILLCNSCINPFIYGTRHPDFKIAFRQLLRCKTNFQIARESSFRPET</sequence>
<keyword evidence="8" id="KW-0807">Transducer</keyword>
<evidence type="ECO:0000313" key="11">
    <source>
        <dbReference type="EMBL" id="PIK47942.1"/>
    </source>
</evidence>
<dbReference type="Gene3D" id="1.20.1070.10">
    <property type="entry name" value="Rhodopsin 7-helix transmembrane proteins"/>
    <property type="match status" value="1"/>
</dbReference>
<dbReference type="OrthoDB" id="2105199at2759"/>
<evidence type="ECO:0000256" key="9">
    <source>
        <dbReference type="SAM" id="Phobius"/>
    </source>
</evidence>
<evidence type="ECO:0000256" key="1">
    <source>
        <dbReference type="ARBA" id="ARBA00004651"/>
    </source>
</evidence>
<feature type="transmembrane region" description="Helical" evidence="9">
    <location>
        <begin position="263"/>
        <end position="283"/>
    </location>
</feature>
<dbReference type="Proteomes" id="UP000230750">
    <property type="component" value="Unassembled WGS sequence"/>
</dbReference>
<name>A0A2G8KIW8_STIJA</name>
<feature type="domain" description="G-protein coupled receptors family 1 profile" evidence="10">
    <location>
        <begin position="41"/>
        <end position="308"/>
    </location>
</feature>